<dbReference type="Proteomes" id="UP000447873">
    <property type="component" value="Unassembled WGS sequence"/>
</dbReference>
<dbReference type="EMBL" id="WNWS01000043">
    <property type="protein sequence ID" value="KAE9985075.1"/>
    <property type="molecule type" value="Genomic_DNA"/>
</dbReference>
<evidence type="ECO:0000313" key="2">
    <source>
        <dbReference type="EMBL" id="KAE9985075.1"/>
    </source>
</evidence>
<comment type="caution">
    <text evidence="2">The sequence shown here is derived from an EMBL/GenBank/DDBJ whole genome shotgun (WGS) entry which is preliminary data.</text>
</comment>
<sequence length="125" mass="13587">MSLGSLFKTTMLMVRYSRVKFRFRPPQIFVLRGSETTAIIPKSKTRLGESNQAARKLSLDNDNGRISDDDPAVNGEAPSQKIFMIDLPGFGTFTILTGPGGTAWKDATASISNRLGVPIKASHMA</sequence>
<accession>A0A8H3Z415</accession>
<organism evidence="2 3">
    <name type="scientific">Venturia inaequalis</name>
    <name type="common">Apple scab fungus</name>
    <dbReference type="NCBI Taxonomy" id="5025"/>
    <lineage>
        <taxon>Eukaryota</taxon>
        <taxon>Fungi</taxon>
        <taxon>Dikarya</taxon>
        <taxon>Ascomycota</taxon>
        <taxon>Pezizomycotina</taxon>
        <taxon>Dothideomycetes</taxon>
        <taxon>Pleosporomycetidae</taxon>
        <taxon>Venturiales</taxon>
        <taxon>Venturiaceae</taxon>
        <taxon>Venturia</taxon>
    </lineage>
</organism>
<feature type="region of interest" description="Disordered" evidence="1">
    <location>
        <begin position="45"/>
        <end position="73"/>
    </location>
</feature>
<reference evidence="2 3" key="1">
    <citation type="submission" date="2018-12" db="EMBL/GenBank/DDBJ databases">
        <title>Venturia inaequalis Genome Resource.</title>
        <authorList>
            <person name="Lichtner F.J."/>
        </authorList>
    </citation>
    <scope>NUCLEOTIDE SEQUENCE [LARGE SCALE GENOMIC DNA]</scope>
    <source>
        <strain evidence="2 3">120213</strain>
    </source>
</reference>
<proteinExistence type="predicted"/>
<gene>
    <name evidence="2" type="ORF">EG328_007846</name>
</gene>
<dbReference type="Gene3D" id="3.40.30.120">
    <property type="match status" value="1"/>
</dbReference>
<name>A0A8H3Z415_VENIN</name>
<evidence type="ECO:0000313" key="3">
    <source>
        <dbReference type="Proteomes" id="UP000447873"/>
    </source>
</evidence>
<dbReference type="AlphaFoldDB" id="A0A8H3Z415"/>
<evidence type="ECO:0000256" key="1">
    <source>
        <dbReference type="SAM" id="MobiDB-lite"/>
    </source>
</evidence>
<feature type="compositionally biased region" description="Basic and acidic residues" evidence="1">
    <location>
        <begin position="57"/>
        <end position="68"/>
    </location>
</feature>
<protein>
    <submittedName>
        <fullName evidence="2">Uncharacterized protein</fullName>
    </submittedName>
</protein>